<protein>
    <submittedName>
        <fullName evidence="2">DUF4150 domain-containing protein</fullName>
    </submittedName>
</protein>
<dbReference type="EMBL" id="CP114040">
    <property type="protein sequence ID" value="WAS91096.1"/>
    <property type="molecule type" value="Genomic_DNA"/>
</dbReference>
<dbReference type="Pfam" id="PF13665">
    <property type="entry name" value="Tox-PAAR-like"/>
    <property type="match status" value="1"/>
</dbReference>
<keyword evidence="3" id="KW-1185">Reference proteome</keyword>
<organism evidence="2 3">
    <name type="scientific">Nannocystis punicea</name>
    <dbReference type="NCBI Taxonomy" id="2995304"/>
    <lineage>
        <taxon>Bacteria</taxon>
        <taxon>Pseudomonadati</taxon>
        <taxon>Myxococcota</taxon>
        <taxon>Polyangia</taxon>
        <taxon>Nannocystales</taxon>
        <taxon>Nannocystaceae</taxon>
        <taxon>Nannocystis</taxon>
    </lineage>
</organism>
<name>A0ABY7GVY0_9BACT</name>
<sequence>MPSVFANGRSIIHSGDGLKHVAAPPDVCKTPTPGGPVPLPYVNVAFDSDLAAGTKQVKIEGSPVAHSRSHLSTSTGDEPGTAGGGIISSKTKGKMKWGTSSADVRVEGKGVARFMDITQHNGNSYNDAFQAFGGSGFAYADDFRGRCEICGKGPHRHRVLATPSSMTLCKDIITALHKDPGAQKKRFMVGVMICGRCGMSFGSMSGKTSTLFTSVASSIVDQVVGGGAATAQDFINSNKTKFADDVKRARGVNTAWQAMETAARNSGPNSGYNHPGACAGAKLIARAGHVPKEMTEMMFSPSGWEQRYRVMWTTWRSTTAKVLFTTGETVPSCHTCQRLLYLANCPERTCP</sequence>
<evidence type="ECO:0000313" key="3">
    <source>
        <dbReference type="Proteomes" id="UP001164459"/>
    </source>
</evidence>
<evidence type="ECO:0000256" key="1">
    <source>
        <dbReference type="SAM" id="MobiDB-lite"/>
    </source>
</evidence>
<evidence type="ECO:0000313" key="2">
    <source>
        <dbReference type="EMBL" id="WAS91096.1"/>
    </source>
</evidence>
<gene>
    <name evidence="2" type="ORF">O0S08_33330</name>
</gene>
<accession>A0ABY7GVY0</accession>
<reference evidence="2" key="1">
    <citation type="submission" date="2022-11" db="EMBL/GenBank/DDBJ databases">
        <title>Minimal conservation of predation-associated metabolite biosynthetic gene clusters underscores biosynthetic potential of Myxococcota including descriptions for ten novel species: Archangium lansinium sp. nov., Myxococcus landrumus sp. nov., Nannocystis bai.</title>
        <authorList>
            <person name="Ahearne A."/>
            <person name="Stevens C."/>
            <person name="Dowd S."/>
        </authorList>
    </citation>
    <scope>NUCLEOTIDE SEQUENCE</scope>
    <source>
        <strain evidence="2">Fl3</strain>
    </source>
</reference>
<dbReference type="Proteomes" id="UP001164459">
    <property type="component" value="Chromosome"/>
</dbReference>
<proteinExistence type="predicted"/>
<dbReference type="CDD" id="cd14740">
    <property type="entry name" value="PAAR_4"/>
    <property type="match status" value="1"/>
</dbReference>
<feature type="region of interest" description="Disordered" evidence="1">
    <location>
        <begin position="58"/>
        <end position="101"/>
    </location>
</feature>